<evidence type="ECO:0000259" key="8">
    <source>
        <dbReference type="Pfam" id="PF13145"/>
    </source>
</evidence>
<evidence type="ECO:0000256" key="3">
    <source>
        <dbReference type="ARBA" id="ARBA00013194"/>
    </source>
</evidence>
<evidence type="ECO:0000256" key="6">
    <source>
        <dbReference type="ARBA" id="ARBA00023235"/>
    </source>
</evidence>
<dbReference type="STRING" id="754502.BJG93_14800"/>
<protein>
    <recommendedName>
        <fullName evidence="3">peptidylprolyl isomerase</fullName>
        <ecNumber evidence="3">5.2.1.8</ecNumber>
    </recommendedName>
</protein>
<evidence type="ECO:0000256" key="5">
    <source>
        <dbReference type="ARBA" id="ARBA00023110"/>
    </source>
</evidence>
<dbReference type="Proteomes" id="UP000179860">
    <property type="component" value="Chromosome 1"/>
</dbReference>
<comment type="catalytic activity">
    <reaction evidence="1">
        <text>[protein]-peptidylproline (omega=180) = [protein]-peptidylproline (omega=0)</text>
        <dbReference type="Rhea" id="RHEA:16237"/>
        <dbReference type="Rhea" id="RHEA-COMP:10747"/>
        <dbReference type="Rhea" id="RHEA-COMP:10748"/>
        <dbReference type="ChEBI" id="CHEBI:83833"/>
        <dbReference type="ChEBI" id="CHEBI:83834"/>
        <dbReference type="EC" id="5.2.1.8"/>
    </reaction>
</comment>
<evidence type="ECO:0000313" key="10">
    <source>
        <dbReference type="Proteomes" id="UP000179860"/>
    </source>
</evidence>
<keyword evidence="5" id="KW-0697">Rotamase</keyword>
<keyword evidence="4 7" id="KW-0732">Signal</keyword>
<evidence type="ECO:0000256" key="2">
    <source>
        <dbReference type="ARBA" id="ARBA00007656"/>
    </source>
</evidence>
<feature type="domain" description="PpiC" evidence="8">
    <location>
        <begin position="129"/>
        <end position="255"/>
    </location>
</feature>
<dbReference type="InterPro" id="IPR000297">
    <property type="entry name" value="PPIase_PpiC"/>
</dbReference>
<organism evidence="9 10">
    <name type="scientific">Paraburkholderia sprentiae WSM5005</name>
    <dbReference type="NCBI Taxonomy" id="754502"/>
    <lineage>
        <taxon>Bacteria</taxon>
        <taxon>Pseudomonadati</taxon>
        <taxon>Pseudomonadota</taxon>
        <taxon>Betaproteobacteria</taxon>
        <taxon>Burkholderiales</taxon>
        <taxon>Burkholderiaceae</taxon>
        <taxon>Paraburkholderia</taxon>
    </lineage>
</organism>
<dbReference type="GO" id="GO:0003755">
    <property type="term" value="F:peptidyl-prolyl cis-trans isomerase activity"/>
    <property type="evidence" value="ECO:0007669"/>
    <property type="project" value="UniProtKB-KW"/>
</dbReference>
<proteinExistence type="inferred from homology"/>
<evidence type="ECO:0000256" key="7">
    <source>
        <dbReference type="SAM" id="SignalP"/>
    </source>
</evidence>
<feature type="chain" id="PRO_5034084280" description="peptidylprolyl isomerase" evidence="7">
    <location>
        <begin position="35"/>
        <end position="294"/>
    </location>
</feature>
<dbReference type="EC" id="5.2.1.8" evidence="3"/>
<dbReference type="EMBL" id="CP017561">
    <property type="protein sequence ID" value="APA86521.2"/>
    <property type="molecule type" value="Genomic_DNA"/>
</dbReference>
<dbReference type="AlphaFoldDB" id="A0A1I9YJN8"/>
<dbReference type="InterPro" id="IPR050245">
    <property type="entry name" value="PrsA_foldase"/>
</dbReference>
<dbReference type="InterPro" id="IPR027304">
    <property type="entry name" value="Trigger_fact/SurA_dom_sf"/>
</dbReference>
<dbReference type="PANTHER" id="PTHR47245">
    <property type="entry name" value="PEPTIDYLPROLYL ISOMERASE"/>
    <property type="match status" value="1"/>
</dbReference>
<name>A0A1I9YJN8_9BURK</name>
<keyword evidence="10" id="KW-1185">Reference proteome</keyword>
<reference evidence="9" key="2">
    <citation type="submission" date="2021-06" db="EMBL/GenBank/DDBJ databases">
        <authorList>
            <person name="Rogers T.H."/>
            <person name="Ramsay J.P."/>
            <person name="Wang P."/>
            <person name="Terpolilli J."/>
        </authorList>
    </citation>
    <scope>NUCLEOTIDE SEQUENCE [LARGE SCALE GENOMIC DNA]</scope>
    <source>
        <strain evidence="9">WSM5005</strain>
    </source>
</reference>
<dbReference type="KEGG" id="pspw:BJG93_14800"/>
<dbReference type="OrthoDB" id="8929268at2"/>
<dbReference type="Gene3D" id="3.10.50.40">
    <property type="match status" value="1"/>
</dbReference>
<dbReference type="SUPFAM" id="SSF109998">
    <property type="entry name" value="Triger factor/SurA peptide-binding domain-like"/>
    <property type="match status" value="1"/>
</dbReference>
<feature type="signal peptide" evidence="7">
    <location>
        <begin position="1"/>
        <end position="34"/>
    </location>
</feature>
<reference evidence="9" key="1">
    <citation type="submission" date="2016-09" db="EMBL/GenBank/DDBJ databases">
        <title>The Complete Genome of Burkholderia sprentiae wsm5005.</title>
        <authorList>
            <person name="De Meyer S."/>
            <person name="Wang P."/>
            <person name="Terpolilli J."/>
        </authorList>
    </citation>
    <scope>NUCLEOTIDE SEQUENCE [LARGE SCALE GENOMIC DNA]</scope>
    <source>
        <strain evidence="9">WSM5005</strain>
    </source>
</reference>
<evidence type="ECO:0000256" key="1">
    <source>
        <dbReference type="ARBA" id="ARBA00000971"/>
    </source>
</evidence>
<comment type="similarity">
    <text evidence="2">Belongs to the PpiC/parvulin rotamase family.</text>
</comment>
<evidence type="ECO:0000256" key="4">
    <source>
        <dbReference type="ARBA" id="ARBA00022729"/>
    </source>
</evidence>
<sequence>MRKTHMQNVRISRVTGFTFLAMVAAALHMPVALAVKPSVPAALPDTDDVVASVNGVAVHRAELYEAMIGRQESARPEILQGLVARELLRQAAEREGLGNTESVRAAMQKAKVDTENRLYVARHLSAEAVTDAQVRERYDAIVSELGPYQYQVSQMTFADEPTARFALMLLQNGESFAQVAARAQTSAAQTSWVSFKTPITDGHTQGVPVPLAHVITTLKTGEITRAPVRVGDSYMVARLDDRRDTVIPTYDEARESMRRTMQGKKNDDAFAGLVSRLAEKAVIRPQQAFRSASQ</sequence>
<dbReference type="PANTHER" id="PTHR47245:SF1">
    <property type="entry name" value="FOLDASE PROTEIN PRSA"/>
    <property type="match status" value="1"/>
</dbReference>
<evidence type="ECO:0000313" key="9">
    <source>
        <dbReference type="EMBL" id="APA86521.2"/>
    </source>
</evidence>
<gene>
    <name evidence="9" type="ORF">BJG93_14800</name>
</gene>
<dbReference type="InterPro" id="IPR046357">
    <property type="entry name" value="PPIase_dom_sf"/>
</dbReference>
<keyword evidence="6 9" id="KW-0413">Isomerase</keyword>
<dbReference type="SUPFAM" id="SSF54534">
    <property type="entry name" value="FKBP-like"/>
    <property type="match status" value="1"/>
</dbReference>
<accession>A0A1I9YJN8</accession>
<dbReference type="Pfam" id="PF13145">
    <property type="entry name" value="Rotamase_2"/>
    <property type="match status" value="1"/>
</dbReference>